<name>A0A8S5V1P8_9CAUD</name>
<organism evidence="1">
    <name type="scientific">Myoviridae sp. ctJ2i1</name>
    <dbReference type="NCBI Taxonomy" id="2825079"/>
    <lineage>
        <taxon>Viruses</taxon>
        <taxon>Duplodnaviria</taxon>
        <taxon>Heunggongvirae</taxon>
        <taxon>Uroviricota</taxon>
        <taxon>Caudoviricetes</taxon>
    </lineage>
</organism>
<dbReference type="EMBL" id="BK016182">
    <property type="protein sequence ID" value="DAG00612.1"/>
    <property type="molecule type" value="Genomic_DNA"/>
</dbReference>
<protein>
    <submittedName>
        <fullName evidence="1">Uncharacterized protein</fullName>
    </submittedName>
</protein>
<evidence type="ECO:0000313" key="1">
    <source>
        <dbReference type="EMBL" id="DAG00612.1"/>
    </source>
</evidence>
<reference evidence="1" key="1">
    <citation type="journal article" date="2021" name="Proc. Natl. Acad. Sci. U.S.A.">
        <title>A Catalog of Tens of Thousands of Viruses from Human Metagenomes Reveals Hidden Associations with Chronic Diseases.</title>
        <authorList>
            <person name="Tisza M.J."/>
            <person name="Buck C.B."/>
        </authorList>
    </citation>
    <scope>NUCLEOTIDE SEQUENCE</scope>
    <source>
        <strain evidence="1">CtJ2i1</strain>
    </source>
</reference>
<proteinExistence type="predicted"/>
<accession>A0A8S5V1P8</accession>
<sequence>MKVLFKSDMSCIGCDDFNITIERGKHTSPLFGKKVRGYYVTINGQRYLFFPESMKVPYHEVSNIVYDAIIKSICNHAKDKVCIITSEEVLTEIGNIKKQSCKNS</sequence>